<dbReference type="Pfam" id="PF04783">
    <property type="entry name" value="DUF630"/>
    <property type="match status" value="1"/>
</dbReference>
<evidence type="ECO:0000259" key="3">
    <source>
        <dbReference type="Pfam" id="PF04783"/>
    </source>
</evidence>
<feature type="compositionally biased region" description="Basic and acidic residues" evidence="1">
    <location>
        <begin position="116"/>
        <end position="126"/>
    </location>
</feature>
<dbReference type="Proteomes" id="UP001153555">
    <property type="component" value="Unassembled WGS sequence"/>
</dbReference>
<evidence type="ECO:0000256" key="1">
    <source>
        <dbReference type="SAM" id="MobiDB-lite"/>
    </source>
</evidence>
<feature type="compositionally biased region" description="Polar residues" evidence="1">
    <location>
        <begin position="165"/>
        <end position="176"/>
    </location>
</feature>
<dbReference type="InterPro" id="IPR006868">
    <property type="entry name" value="DUF630"/>
</dbReference>
<protein>
    <submittedName>
        <fullName evidence="4">Uncharacterized protein</fullName>
    </submittedName>
</protein>
<accession>A0A9N7N5L7</accession>
<feature type="domain" description="DUF632" evidence="2">
    <location>
        <begin position="303"/>
        <end position="580"/>
    </location>
</feature>
<gene>
    <name evidence="4" type="ORF">SHERM_20370</name>
</gene>
<feature type="compositionally biased region" description="Low complexity" evidence="1">
    <location>
        <begin position="177"/>
        <end position="189"/>
    </location>
</feature>
<comment type="caution">
    <text evidence="4">The sequence shown here is derived from an EMBL/GenBank/DDBJ whole genome shotgun (WGS) entry which is preliminary data.</text>
</comment>
<dbReference type="PANTHER" id="PTHR21450">
    <property type="entry name" value="PROTEIN ALTERED PHOSPHATE STARVATION RESPONSE 1"/>
    <property type="match status" value="1"/>
</dbReference>
<feature type="compositionally biased region" description="Acidic residues" evidence="1">
    <location>
        <begin position="231"/>
        <end position="243"/>
    </location>
</feature>
<name>A0A9N7N5L7_STRHE</name>
<evidence type="ECO:0000313" key="4">
    <source>
        <dbReference type="EMBL" id="CAA0823203.1"/>
    </source>
</evidence>
<sequence>MGCAASKLDETPAVALCRDRRAFLDEAIRHRFAFAEAHAAYLESLRAIGLSLDQFFDLDSNPAAARGPASPVLNLPPRGTGKKPPGSPPVETHHHLHSRSDSGSDLVFDDSDSDGDGFHPPDEPVRRFTNVRYMKNQTTPSVLRNHRPAIPETILVRQSSAYADNPNYNLQENGHGSYSSAMAVSSSSKDPPPPPSPPRSSAWDFLNPFGTFEDDYSGDKLGPDSSRAAGEEEGIPDLEDENGEVVKEVHSGRSSVGGEKGGYFNEGQVGNGEDFENVGFKSETDGQDELKVKDRSDFKGDLEVLKEIRVEFDRASECGRELAKFLEVGKLQYKWKHKVPFKMLNSLWNLMPKTKRSGDGDPTLLGVVHDDYLKSKNLSSTLHKLYLWETKLYIEVKAEEKMRVLHERKSRKMNCIDHYGAESHKIEAAKALLRSLSTNIKMAIQVVDKISVKINTLRDEELWPQLNNLFQGLTKMWKSMLECHRKQCRAIGEAKQLDSTIALCKNSSELEHNLVCWTLEFSRWVEAQKGVARSLNSWLTKCLLYGPDQIPDAPRVFIISHHWSKMLDRISEKEALDSMCGKIKILKKEDQEIQKEMIKSLSLQNVLESMEDFSGSSLRVYEELLERMNVLEFAS</sequence>
<proteinExistence type="predicted"/>
<dbReference type="OrthoDB" id="658187at2759"/>
<evidence type="ECO:0000259" key="2">
    <source>
        <dbReference type="Pfam" id="PF04782"/>
    </source>
</evidence>
<dbReference type="Pfam" id="PF04782">
    <property type="entry name" value="DUF632"/>
    <property type="match status" value="1"/>
</dbReference>
<evidence type="ECO:0000313" key="5">
    <source>
        <dbReference type="Proteomes" id="UP001153555"/>
    </source>
</evidence>
<feature type="region of interest" description="Disordered" evidence="1">
    <location>
        <begin position="165"/>
        <end position="275"/>
    </location>
</feature>
<dbReference type="PANTHER" id="PTHR21450:SF41">
    <property type="entry name" value="RNA POLYMERASE SUBUNIT BETA, PUTATIVE (DUF630 AND DUF632)-RELATED"/>
    <property type="match status" value="1"/>
</dbReference>
<organism evidence="4 5">
    <name type="scientific">Striga hermonthica</name>
    <name type="common">Purple witchweed</name>
    <name type="synonym">Buchnera hermonthica</name>
    <dbReference type="NCBI Taxonomy" id="68872"/>
    <lineage>
        <taxon>Eukaryota</taxon>
        <taxon>Viridiplantae</taxon>
        <taxon>Streptophyta</taxon>
        <taxon>Embryophyta</taxon>
        <taxon>Tracheophyta</taxon>
        <taxon>Spermatophyta</taxon>
        <taxon>Magnoliopsida</taxon>
        <taxon>eudicotyledons</taxon>
        <taxon>Gunneridae</taxon>
        <taxon>Pentapetalae</taxon>
        <taxon>asterids</taxon>
        <taxon>lamiids</taxon>
        <taxon>Lamiales</taxon>
        <taxon>Orobanchaceae</taxon>
        <taxon>Buchnereae</taxon>
        <taxon>Striga</taxon>
    </lineage>
</organism>
<feature type="domain" description="DUF630" evidence="3">
    <location>
        <begin position="1"/>
        <end position="57"/>
    </location>
</feature>
<dbReference type="InterPro" id="IPR006867">
    <property type="entry name" value="DUF632"/>
</dbReference>
<keyword evidence="5" id="KW-1185">Reference proteome</keyword>
<dbReference type="AlphaFoldDB" id="A0A9N7N5L7"/>
<reference evidence="4" key="1">
    <citation type="submission" date="2019-12" db="EMBL/GenBank/DDBJ databases">
        <authorList>
            <person name="Scholes J."/>
        </authorList>
    </citation>
    <scope>NUCLEOTIDE SEQUENCE</scope>
</reference>
<feature type="region of interest" description="Disordered" evidence="1">
    <location>
        <begin position="66"/>
        <end position="133"/>
    </location>
</feature>
<dbReference type="EMBL" id="CACSLK010024540">
    <property type="protein sequence ID" value="CAA0823203.1"/>
    <property type="molecule type" value="Genomic_DNA"/>
</dbReference>